<dbReference type="EMBL" id="RQHF01000008">
    <property type="protein sequence ID" value="TGM60800.1"/>
    <property type="molecule type" value="Genomic_DNA"/>
</dbReference>
<name>A0ABY2NT50_9LEPT</name>
<dbReference type="RefSeq" id="WP_002983186.1">
    <property type="nucleotide sequence ID" value="NZ_RQHF01000008.1"/>
</dbReference>
<gene>
    <name evidence="2" type="ORF">EHQ95_02685</name>
</gene>
<organism evidence="2 3">
    <name type="scientific">Leptospira vanthielii</name>
    <dbReference type="NCBI Taxonomy" id="293085"/>
    <lineage>
        <taxon>Bacteria</taxon>
        <taxon>Pseudomonadati</taxon>
        <taxon>Spirochaetota</taxon>
        <taxon>Spirochaetia</taxon>
        <taxon>Leptospirales</taxon>
        <taxon>Leptospiraceae</taxon>
        <taxon>Leptospira</taxon>
    </lineage>
</organism>
<feature type="compositionally biased region" description="Basic residues" evidence="1">
    <location>
        <begin position="9"/>
        <end position="20"/>
    </location>
</feature>
<accession>A0ABY2NT50</accession>
<evidence type="ECO:0000313" key="2">
    <source>
        <dbReference type="EMBL" id="TGM60800.1"/>
    </source>
</evidence>
<evidence type="ECO:0000256" key="1">
    <source>
        <dbReference type="SAM" id="MobiDB-lite"/>
    </source>
</evidence>
<evidence type="ECO:0008006" key="4">
    <source>
        <dbReference type="Google" id="ProtNLM"/>
    </source>
</evidence>
<protein>
    <recommendedName>
        <fullName evidence="4">DUF4912 domain-containing protein</fullName>
    </recommendedName>
</protein>
<proteinExistence type="predicted"/>
<comment type="caution">
    <text evidence="2">The sequence shown here is derived from an EMBL/GenBank/DDBJ whole genome shotgun (WGS) entry which is preliminary data.</text>
</comment>
<keyword evidence="3" id="KW-1185">Reference proteome</keyword>
<feature type="compositionally biased region" description="Polar residues" evidence="1">
    <location>
        <begin position="227"/>
        <end position="247"/>
    </location>
</feature>
<feature type="compositionally biased region" description="Polar residues" evidence="1">
    <location>
        <begin position="21"/>
        <end position="31"/>
    </location>
</feature>
<feature type="region of interest" description="Disordered" evidence="1">
    <location>
        <begin position="223"/>
        <end position="255"/>
    </location>
</feature>
<reference evidence="3" key="1">
    <citation type="journal article" date="2019" name="PLoS Negl. Trop. Dis.">
        <title>Revisiting the worldwide diversity of Leptospira species in the environment.</title>
        <authorList>
            <person name="Vincent A.T."/>
            <person name="Schiettekatte O."/>
            <person name="Bourhy P."/>
            <person name="Veyrier F.J."/>
            <person name="Picardeau M."/>
        </authorList>
    </citation>
    <scope>NUCLEOTIDE SEQUENCE [LARGE SCALE GENOMIC DNA]</scope>
    <source>
        <strain evidence="3">201601955</strain>
    </source>
</reference>
<feature type="region of interest" description="Disordered" evidence="1">
    <location>
        <begin position="1"/>
        <end position="49"/>
    </location>
</feature>
<evidence type="ECO:0000313" key="3">
    <source>
        <dbReference type="Proteomes" id="UP000298112"/>
    </source>
</evidence>
<dbReference type="Proteomes" id="UP000298112">
    <property type="component" value="Unassembled WGS sequence"/>
</dbReference>
<sequence length="255" mass="28692">MANEEKKVGAKKKSAPKKKQSVVTASEKSINTAAKKATKKTVQEAVKKTDSPSLSVSPKSIYNDSKFTKHPEFSVDDLMRVLVRTPREAFVFWKFSPNTLKNLLIDLESPSTDGLHFRLKVEYKNIFGSERTDFYDLAPFTESYYLKFMFPVRDIQTSIFVSYQKKEISALHSTGKDLPVGTESFRLDKEWIHPQWIEMGLVAKSAGSEEYYFKDGDPSEFYVNPRKSGNQEGKTDLNQGPSSFANGSGSGKGLL</sequence>